<keyword evidence="2" id="KW-1185">Reference proteome</keyword>
<proteinExistence type="predicted"/>
<evidence type="ECO:0000313" key="1">
    <source>
        <dbReference type="EMBL" id="QNJ97047.1"/>
    </source>
</evidence>
<sequence>MVLKLTVEDFKKYLLDFIEKSEIKEMDRLKLRLSDLGNEKNDYKSMPRKVSLGNIRSKGETAFQRGIFNSQNTLLDYGNTLKEVNWLDLEIPVVLNKNPRRPSLDLIGITSDDIPVICELKYHKSKSDHPIYGIVELLMYYYYILCNHELLDKYDIHHTGLKKFEWSFIANFESPKLLLVANKRYWNRWLNRIGEEIFSSQMKYFKDNLNVNIECFSTDDEDFEAQKGDCEKYIPVISSNRWLKVI</sequence>
<gene>
    <name evidence="1" type="ORF">ALE3EI_0464</name>
</gene>
<protein>
    <submittedName>
        <fullName evidence="1">Uncharacterized protein</fullName>
    </submittedName>
</protein>
<name>A0A7G8PRT1_9FLAO</name>
<reference evidence="1 2" key="1">
    <citation type="submission" date="2020-04" db="EMBL/GenBank/DDBJ databases">
        <title>Genome sequence of Altibacter aquimarinus strain ALE3EI.</title>
        <authorList>
            <person name="Oh H.-M."/>
            <person name="Jang D."/>
        </authorList>
    </citation>
    <scope>NUCLEOTIDE SEQUENCE [LARGE SCALE GENOMIC DNA]</scope>
    <source>
        <strain evidence="1 2">ALE3EI</strain>
    </source>
</reference>
<dbReference type="AlphaFoldDB" id="A0A7G8PRT1"/>
<organism evidence="1 2">
    <name type="scientific">Constantimarinum furrinae</name>
    <dbReference type="NCBI Taxonomy" id="2562285"/>
    <lineage>
        <taxon>Bacteria</taxon>
        <taxon>Pseudomonadati</taxon>
        <taxon>Bacteroidota</taxon>
        <taxon>Flavobacteriia</taxon>
        <taxon>Flavobacteriales</taxon>
        <taxon>Flavobacteriaceae</taxon>
        <taxon>Altibacter/Constantimarinum group</taxon>
        <taxon>Constantimarinum</taxon>
    </lineage>
</organism>
<dbReference type="EMBL" id="CP052909">
    <property type="protein sequence ID" value="QNJ97047.1"/>
    <property type="molecule type" value="Genomic_DNA"/>
</dbReference>
<dbReference type="Proteomes" id="UP000515514">
    <property type="component" value="Chromosome"/>
</dbReference>
<dbReference type="RefSeq" id="WP_186990453.1">
    <property type="nucleotide sequence ID" value="NZ_CP052909.1"/>
</dbReference>
<accession>A0A7G8PRT1</accession>
<evidence type="ECO:0000313" key="2">
    <source>
        <dbReference type="Proteomes" id="UP000515514"/>
    </source>
</evidence>
<dbReference type="KEGG" id="alti:ALE3EI_0464"/>